<dbReference type="HOGENOM" id="CLU_081896_0_0_1"/>
<gene>
    <name evidence="3" type="ORF">PV07_00103</name>
</gene>
<feature type="compositionally biased region" description="Basic and acidic residues" evidence="1">
    <location>
        <begin position="107"/>
        <end position="125"/>
    </location>
</feature>
<feature type="compositionally biased region" description="Basic and acidic residues" evidence="1">
    <location>
        <begin position="146"/>
        <end position="181"/>
    </location>
</feature>
<dbReference type="EMBL" id="KN847040">
    <property type="protein sequence ID" value="KIW33237.1"/>
    <property type="molecule type" value="Genomic_DNA"/>
</dbReference>
<organism evidence="3 4">
    <name type="scientific">Cladophialophora immunda</name>
    <dbReference type="NCBI Taxonomy" id="569365"/>
    <lineage>
        <taxon>Eukaryota</taxon>
        <taxon>Fungi</taxon>
        <taxon>Dikarya</taxon>
        <taxon>Ascomycota</taxon>
        <taxon>Pezizomycotina</taxon>
        <taxon>Eurotiomycetes</taxon>
        <taxon>Chaetothyriomycetidae</taxon>
        <taxon>Chaetothyriales</taxon>
        <taxon>Herpotrichiellaceae</taxon>
        <taxon>Cladophialophora</taxon>
    </lineage>
</organism>
<feature type="signal peptide" evidence="2">
    <location>
        <begin position="1"/>
        <end position="20"/>
    </location>
</feature>
<dbReference type="AlphaFoldDB" id="A0A0D2B6K3"/>
<sequence length="296" mass="32591">MVVLKHAVVFLASLATLAAASPASAQWQKPDVSATGMAHQGKPSGAGVGANGESHEHGDWQHSAQGDDEEGEHKSSLQKGDGGGNANHHQARDDSAPTKHRTFANHKGADASQHKSGGKGDNDKTFKQHHARTEEVLETLRRIAQHEHERDKQPRDVDHDSQIDDHGHGHDMEHESHDPHDQTQTGEHGRGKHHDTRASTQRGVYECANQNWVHPCVWTPLKDGQCYNRLYGYLGSMGPDNGLSCTIYEQPNCNDKGWNTCGPFVWPGMKNYQTSHLLLYNGMSDDGPLSIKCKYT</sequence>
<name>A0A0D2B6K3_9EURO</name>
<keyword evidence="4" id="KW-1185">Reference proteome</keyword>
<evidence type="ECO:0000256" key="1">
    <source>
        <dbReference type="SAM" id="MobiDB-lite"/>
    </source>
</evidence>
<keyword evidence="2" id="KW-0732">Signal</keyword>
<evidence type="ECO:0000313" key="3">
    <source>
        <dbReference type="EMBL" id="KIW33237.1"/>
    </source>
</evidence>
<proteinExistence type="predicted"/>
<feature type="region of interest" description="Disordered" evidence="1">
    <location>
        <begin position="30"/>
        <end position="125"/>
    </location>
</feature>
<dbReference type="GeneID" id="27339297"/>
<reference evidence="3 4" key="1">
    <citation type="submission" date="2015-01" db="EMBL/GenBank/DDBJ databases">
        <title>The Genome Sequence of Cladophialophora immunda CBS83496.</title>
        <authorList>
            <consortium name="The Broad Institute Genomics Platform"/>
            <person name="Cuomo C."/>
            <person name="de Hoog S."/>
            <person name="Gorbushina A."/>
            <person name="Stielow B."/>
            <person name="Teixiera M."/>
            <person name="Abouelleil A."/>
            <person name="Chapman S.B."/>
            <person name="Priest M."/>
            <person name="Young S.K."/>
            <person name="Wortman J."/>
            <person name="Nusbaum C."/>
            <person name="Birren B."/>
        </authorList>
    </citation>
    <scope>NUCLEOTIDE SEQUENCE [LARGE SCALE GENOMIC DNA]</scope>
    <source>
        <strain evidence="3 4">CBS 83496</strain>
    </source>
</reference>
<feature type="chain" id="PRO_5002254250" evidence="2">
    <location>
        <begin position="21"/>
        <end position="296"/>
    </location>
</feature>
<evidence type="ECO:0000313" key="4">
    <source>
        <dbReference type="Proteomes" id="UP000054466"/>
    </source>
</evidence>
<dbReference type="RefSeq" id="XP_016253453.1">
    <property type="nucleotide sequence ID" value="XM_016386525.1"/>
</dbReference>
<dbReference type="OrthoDB" id="2910287at2759"/>
<dbReference type="VEuPathDB" id="FungiDB:PV07_00103"/>
<evidence type="ECO:0000256" key="2">
    <source>
        <dbReference type="SAM" id="SignalP"/>
    </source>
</evidence>
<protein>
    <submittedName>
        <fullName evidence="3">Uncharacterized protein</fullName>
    </submittedName>
</protein>
<dbReference type="Proteomes" id="UP000054466">
    <property type="component" value="Unassembled WGS sequence"/>
</dbReference>
<feature type="region of interest" description="Disordered" evidence="1">
    <location>
        <begin position="146"/>
        <end position="198"/>
    </location>
</feature>
<accession>A0A0D2B6K3</accession>